<dbReference type="Proteomes" id="UP000053105">
    <property type="component" value="Unassembled WGS sequence"/>
</dbReference>
<organism evidence="1 2">
    <name type="scientific">Melipona quadrifasciata</name>
    <dbReference type="NCBI Taxonomy" id="166423"/>
    <lineage>
        <taxon>Eukaryota</taxon>
        <taxon>Metazoa</taxon>
        <taxon>Ecdysozoa</taxon>
        <taxon>Arthropoda</taxon>
        <taxon>Hexapoda</taxon>
        <taxon>Insecta</taxon>
        <taxon>Pterygota</taxon>
        <taxon>Neoptera</taxon>
        <taxon>Endopterygota</taxon>
        <taxon>Hymenoptera</taxon>
        <taxon>Apocrita</taxon>
        <taxon>Aculeata</taxon>
        <taxon>Apoidea</taxon>
        <taxon>Anthophila</taxon>
        <taxon>Apidae</taxon>
        <taxon>Melipona</taxon>
    </lineage>
</organism>
<dbReference type="AlphaFoldDB" id="A0A0N0BGX4"/>
<sequence>HGPHKFLLNAIPIINDIARHLVSENILRECDAKTLLKMYIFQKFQQQKLEQVWNTIKTETKQNNMGNILEKYGL</sequence>
<accession>A0A0N0BGX4</accession>
<dbReference type="STRING" id="166423.A0A0N0BGX4"/>
<dbReference type="OrthoDB" id="277888at2759"/>
<proteinExistence type="predicted"/>
<evidence type="ECO:0000313" key="1">
    <source>
        <dbReference type="EMBL" id="KOX75412.1"/>
    </source>
</evidence>
<reference evidence="1 2" key="1">
    <citation type="submission" date="2015-07" db="EMBL/GenBank/DDBJ databases">
        <title>The genome of Melipona quadrifasciata.</title>
        <authorList>
            <person name="Pan H."/>
            <person name="Kapheim K."/>
        </authorList>
    </citation>
    <scope>NUCLEOTIDE SEQUENCE [LARGE SCALE GENOMIC DNA]</scope>
    <source>
        <strain evidence="1">0111107301</strain>
        <tissue evidence="1">Whole body</tissue>
    </source>
</reference>
<gene>
    <name evidence="1" type="ORF">WN51_12862</name>
</gene>
<protein>
    <submittedName>
        <fullName evidence="1">Uncharacterized protein</fullName>
    </submittedName>
</protein>
<evidence type="ECO:0000313" key="2">
    <source>
        <dbReference type="Proteomes" id="UP000053105"/>
    </source>
</evidence>
<feature type="non-terminal residue" evidence="1">
    <location>
        <position position="1"/>
    </location>
</feature>
<keyword evidence="2" id="KW-1185">Reference proteome</keyword>
<dbReference type="EMBL" id="KQ435763">
    <property type="protein sequence ID" value="KOX75412.1"/>
    <property type="molecule type" value="Genomic_DNA"/>
</dbReference>
<name>A0A0N0BGX4_9HYME</name>